<sequence>MTGGSYTNHCPHCETRITAASRYCRSCGQPQDWFDDRDDVHPDLREAYRTMLSRARAVDADPANEPPRSFEHAFRLLVPTANIDVLQELVDDE</sequence>
<dbReference type="Proteomes" id="UP000281431">
    <property type="component" value="Unassembled WGS sequence"/>
</dbReference>
<keyword evidence="2" id="KW-1185">Reference proteome</keyword>
<comment type="caution">
    <text evidence="1">The sequence shown here is derived from an EMBL/GenBank/DDBJ whole genome shotgun (WGS) entry which is preliminary data.</text>
</comment>
<name>A0A3N6MDV6_NATCH</name>
<gene>
    <name evidence="1" type="ORF">EA472_22740</name>
</gene>
<proteinExistence type="predicted"/>
<protein>
    <recommendedName>
        <fullName evidence="3">Zinc ribbon domain-containing protein</fullName>
    </recommendedName>
</protein>
<evidence type="ECO:0000313" key="2">
    <source>
        <dbReference type="Proteomes" id="UP000281431"/>
    </source>
</evidence>
<accession>A0A3N6MDV6</accession>
<dbReference type="EMBL" id="REFZ01000069">
    <property type="protein sequence ID" value="RQG93751.1"/>
    <property type="molecule type" value="Genomic_DNA"/>
</dbReference>
<evidence type="ECO:0008006" key="3">
    <source>
        <dbReference type="Google" id="ProtNLM"/>
    </source>
</evidence>
<dbReference type="AlphaFoldDB" id="A0A3N6MDV6"/>
<evidence type="ECO:0000313" key="1">
    <source>
        <dbReference type="EMBL" id="RQG93751.1"/>
    </source>
</evidence>
<organism evidence="1 2">
    <name type="scientific">Natrarchaeobius chitinivorans</name>
    <dbReference type="NCBI Taxonomy" id="1679083"/>
    <lineage>
        <taxon>Archaea</taxon>
        <taxon>Methanobacteriati</taxon>
        <taxon>Methanobacteriota</taxon>
        <taxon>Stenosarchaea group</taxon>
        <taxon>Halobacteria</taxon>
        <taxon>Halobacteriales</taxon>
        <taxon>Natrialbaceae</taxon>
        <taxon>Natrarchaeobius</taxon>
    </lineage>
</organism>
<reference evidence="1 2" key="1">
    <citation type="submission" date="2018-10" db="EMBL/GenBank/DDBJ databases">
        <title>Natrarchaeobius chitinivorans gen. nov., sp. nov., and Natrarchaeobius haloalkaliphilus sp. nov., alkaliphilic, chitin-utilizing haloarchaea from hypersaline alkaline lakes.</title>
        <authorList>
            <person name="Sorokin D.Y."/>
            <person name="Elcheninov A.G."/>
            <person name="Kostrikina N.A."/>
            <person name="Bale N.J."/>
            <person name="Sinninghe Damste J.S."/>
            <person name="Khijniak T.V."/>
            <person name="Kublanov I.V."/>
            <person name="Toshchakov S.V."/>
        </authorList>
    </citation>
    <scope>NUCLEOTIDE SEQUENCE [LARGE SCALE GENOMIC DNA]</scope>
    <source>
        <strain evidence="1 2">AArcht7</strain>
    </source>
</reference>
<dbReference type="OrthoDB" id="203968at2157"/>